<evidence type="ECO:0000313" key="3">
    <source>
        <dbReference type="Proteomes" id="UP000256980"/>
    </source>
</evidence>
<reference evidence="2 3" key="1">
    <citation type="submission" date="2018-07" db="EMBL/GenBank/DDBJ databases">
        <title>Genomic Encyclopedia of Type Strains, Phase III (KMG-III): the genomes of soil and plant-associated and newly described type strains.</title>
        <authorList>
            <person name="Whitman W."/>
        </authorList>
    </citation>
    <scope>NUCLEOTIDE SEQUENCE [LARGE SCALE GENOMIC DNA]</scope>
    <source>
        <strain evidence="2 3">CECT 7946</strain>
    </source>
</reference>
<dbReference type="Proteomes" id="UP000256980">
    <property type="component" value="Unassembled WGS sequence"/>
</dbReference>
<sequence>MKTLFLTFALVLTSLFSFSQDSGVTLTLTIDNVISDKGNVKMALHTVDTFMKGKGLENGQSEIKDGKVTITFENVKPGDYAVIAFHDENENNKMDFRDNGMPLESYGMSNNVMSFGPPQYEDAKFTIADKDLELNIRF</sequence>
<dbReference type="RefSeq" id="WP_115818183.1">
    <property type="nucleotide sequence ID" value="NZ_CANKZP010000010.1"/>
</dbReference>
<accession>A0A3D9H287</accession>
<evidence type="ECO:0000256" key="1">
    <source>
        <dbReference type="SAM" id="SignalP"/>
    </source>
</evidence>
<protein>
    <submittedName>
        <fullName evidence="2">Uncharacterized protein (DUF2141 family)</fullName>
    </submittedName>
</protein>
<evidence type="ECO:0000313" key="2">
    <source>
        <dbReference type="EMBL" id="RED43006.1"/>
    </source>
</evidence>
<comment type="caution">
    <text evidence="2">The sequence shown here is derived from an EMBL/GenBank/DDBJ whole genome shotgun (WGS) entry which is preliminary data.</text>
</comment>
<organism evidence="2 3">
    <name type="scientific">Winogradskyella eximia</name>
    <dbReference type="NCBI Taxonomy" id="262006"/>
    <lineage>
        <taxon>Bacteria</taxon>
        <taxon>Pseudomonadati</taxon>
        <taxon>Bacteroidota</taxon>
        <taxon>Flavobacteriia</taxon>
        <taxon>Flavobacteriales</taxon>
        <taxon>Flavobacteriaceae</taxon>
        <taxon>Winogradskyella</taxon>
    </lineage>
</organism>
<dbReference type="EMBL" id="QRDV01000007">
    <property type="protein sequence ID" value="RED43006.1"/>
    <property type="molecule type" value="Genomic_DNA"/>
</dbReference>
<feature type="signal peptide" evidence="1">
    <location>
        <begin position="1"/>
        <end position="19"/>
    </location>
</feature>
<dbReference type="OrthoDB" id="9788332at2"/>
<dbReference type="InterPro" id="IPR018673">
    <property type="entry name" value="DUF2141"/>
</dbReference>
<gene>
    <name evidence="2" type="ORF">DFQ10_107194</name>
</gene>
<proteinExistence type="predicted"/>
<keyword evidence="1" id="KW-0732">Signal</keyword>
<keyword evidence="3" id="KW-1185">Reference proteome</keyword>
<dbReference type="AlphaFoldDB" id="A0A3D9H287"/>
<name>A0A3D9H287_9FLAO</name>
<dbReference type="Pfam" id="PF09912">
    <property type="entry name" value="DUF2141"/>
    <property type="match status" value="1"/>
</dbReference>
<feature type="chain" id="PRO_5017646712" evidence="1">
    <location>
        <begin position="20"/>
        <end position="138"/>
    </location>
</feature>